<organism evidence="2 3">
    <name type="scientific">Aureliella helgolandensis</name>
    <dbReference type="NCBI Taxonomy" id="2527968"/>
    <lineage>
        <taxon>Bacteria</taxon>
        <taxon>Pseudomonadati</taxon>
        <taxon>Planctomycetota</taxon>
        <taxon>Planctomycetia</taxon>
        <taxon>Pirellulales</taxon>
        <taxon>Pirellulaceae</taxon>
        <taxon>Aureliella</taxon>
    </lineage>
</organism>
<keyword evidence="3" id="KW-1185">Reference proteome</keyword>
<feature type="compositionally biased region" description="Basic and acidic residues" evidence="1">
    <location>
        <begin position="28"/>
        <end position="43"/>
    </location>
</feature>
<dbReference type="EMBL" id="CP036298">
    <property type="protein sequence ID" value="QDV25330.1"/>
    <property type="molecule type" value="Genomic_DNA"/>
</dbReference>
<reference evidence="2 3" key="1">
    <citation type="submission" date="2019-02" db="EMBL/GenBank/DDBJ databases">
        <title>Deep-cultivation of Planctomycetes and their phenomic and genomic characterization uncovers novel biology.</title>
        <authorList>
            <person name="Wiegand S."/>
            <person name="Jogler M."/>
            <person name="Boedeker C."/>
            <person name="Pinto D."/>
            <person name="Vollmers J."/>
            <person name="Rivas-Marin E."/>
            <person name="Kohn T."/>
            <person name="Peeters S.H."/>
            <person name="Heuer A."/>
            <person name="Rast P."/>
            <person name="Oberbeckmann S."/>
            <person name="Bunk B."/>
            <person name="Jeske O."/>
            <person name="Meyerdierks A."/>
            <person name="Storesund J.E."/>
            <person name="Kallscheuer N."/>
            <person name="Luecker S."/>
            <person name="Lage O.M."/>
            <person name="Pohl T."/>
            <person name="Merkel B.J."/>
            <person name="Hornburger P."/>
            <person name="Mueller R.-W."/>
            <person name="Bruemmer F."/>
            <person name="Labrenz M."/>
            <person name="Spormann A.M."/>
            <person name="Op den Camp H."/>
            <person name="Overmann J."/>
            <person name="Amann R."/>
            <person name="Jetten M.S.M."/>
            <person name="Mascher T."/>
            <person name="Medema M.H."/>
            <person name="Devos D.P."/>
            <person name="Kaster A.-K."/>
            <person name="Ovreas L."/>
            <person name="Rohde M."/>
            <person name="Galperin M.Y."/>
            <person name="Jogler C."/>
        </authorList>
    </citation>
    <scope>NUCLEOTIDE SEQUENCE [LARGE SCALE GENOMIC DNA]</scope>
    <source>
        <strain evidence="2 3">Q31a</strain>
    </source>
</reference>
<proteinExistence type="predicted"/>
<dbReference type="Proteomes" id="UP000318017">
    <property type="component" value="Chromosome"/>
</dbReference>
<dbReference type="AlphaFoldDB" id="A0A518G9T0"/>
<evidence type="ECO:0000313" key="3">
    <source>
        <dbReference type="Proteomes" id="UP000318017"/>
    </source>
</evidence>
<feature type="region of interest" description="Disordered" evidence="1">
    <location>
        <begin position="28"/>
        <end position="54"/>
    </location>
</feature>
<dbReference type="KEGG" id="ahel:Q31a_36540"/>
<gene>
    <name evidence="2" type="ORF">Q31a_36540</name>
</gene>
<evidence type="ECO:0000313" key="2">
    <source>
        <dbReference type="EMBL" id="QDV25330.1"/>
    </source>
</evidence>
<accession>A0A518G9T0</accession>
<name>A0A518G9T0_9BACT</name>
<protein>
    <submittedName>
        <fullName evidence="2">Uncharacterized protein</fullName>
    </submittedName>
</protein>
<sequence>MGTRLLPLLQKGPQMIVRIDARAEKLLAQRQRKRDDSAERTKAAEPPQTKQQVSDKYLWRERWAGGII</sequence>
<evidence type="ECO:0000256" key="1">
    <source>
        <dbReference type="SAM" id="MobiDB-lite"/>
    </source>
</evidence>